<evidence type="ECO:0000313" key="1">
    <source>
        <dbReference type="EMBL" id="MFD1149820.1"/>
    </source>
</evidence>
<accession>A0ABW3QZ36</accession>
<gene>
    <name evidence="1" type="ORF">ACFQ3T_22025</name>
</gene>
<organism evidence="1 2">
    <name type="scientific">Saccharothrix hoggarensis</name>
    <dbReference type="NCBI Taxonomy" id="913853"/>
    <lineage>
        <taxon>Bacteria</taxon>
        <taxon>Bacillati</taxon>
        <taxon>Actinomycetota</taxon>
        <taxon>Actinomycetes</taxon>
        <taxon>Pseudonocardiales</taxon>
        <taxon>Pseudonocardiaceae</taxon>
        <taxon>Saccharothrix</taxon>
    </lineage>
</organism>
<evidence type="ECO:0000313" key="2">
    <source>
        <dbReference type="Proteomes" id="UP001597168"/>
    </source>
</evidence>
<dbReference type="EMBL" id="JBHTLK010000124">
    <property type="protein sequence ID" value="MFD1149820.1"/>
    <property type="molecule type" value="Genomic_DNA"/>
</dbReference>
<name>A0ABW3QZ36_9PSEU</name>
<keyword evidence="2" id="KW-1185">Reference proteome</keyword>
<protein>
    <submittedName>
        <fullName evidence="1">Uncharacterized protein</fullName>
    </submittedName>
</protein>
<dbReference type="Proteomes" id="UP001597168">
    <property type="component" value="Unassembled WGS sequence"/>
</dbReference>
<comment type="caution">
    <text evidence="1">The sequence shown here is derived from an EMBL/GenBank/DDBJ whole genome shotgun (WGS) entry which is preliminary data.</text>
</comment>
<proteinExistence type="predicted"/>
<reference evidence="2" key="1">
    <citation type="journal article" date="2019" name="Int. J. Syst. Evol. Microbiol.">
        <title>The Global Catalogue of Microorganisms (GCM) 10K type strain sequencing project: providing services to taxonomists for standard genome sequencing and annotation.</title>
        <authorList>
            <consortium name="The Broad Institute Genomics Platform"/>
            <consortium name="The Broad Institute Genome Sequencing Center for Infectious Disease"/>
            <person name="Wu L."/>
            <person name="Ma J."/>
        </authorList>
    </citation>
    <scope>NUCLEOTIDE SEQUENCE [LARGE SCALE GENOMIC DNA]</scope>
    <source>
        <strain evidence="2">CCUG 60214</strain>
    </source>
</reference>
<sequence length="220" mass="24083">MIDPDGIDVPELLGRWYGPPSAPEWTVPAEASWLPAPLREWYGLESRWTRLQSGGTRVYRPAQVRADGGEAVFMEDPTGDWTWSFDVGQPDRVHEGEPGGDRSPVPEALPEFLVHLALAQLVVTADFGRLCAQLPADLLPGVLTSLEEVGFAGWRWPRPGHRIFLGDSAIANVGPAIDPRAPWRNREGHVAVRIAGIGPSDLDHLDAVPSVKWIDFGFGT</sequence>
<dbReference type="RefSeq" id="WP_380725353.1">
    <property type="nucleotide sequence ID" value="NZ_JBHTLK010000124.1"/>
</dbReference>